<evidence type="ECO:0000256" key="1">
    <source>
        <dbReference type="ARBA" id="ARBA00001946"/>
    </source>
</evidence>
<evidence type="ECO:0000313" key="6">
    <source>
        <dbReference type="EMBL" id="TDQ47027.1"/>
    </source>
</evidence>
<keyword evidence="7" id="KW-1185">Reference proteome</keyword>
<dbReference type="Pfam" id="PF02746">
    <property type="entry name" value="MR_MLE_N"/>
    <property type="match status" value="1"/>
</dbReference>
<evidence type="ECO:0000256" key="4">
    <source>
        <dbReference type="ARBA" id="ARBA00022842"/>
    </source>
</evidence>
<dbReference type="GO" id="GO:0000287">
    <property type="term" value="F:magnesium ion binding"/>
    <property type="evidence" value="ECO:0007669"/>
    <property type="project" value="UniProtKB-ARBA"/>
</dbReference>
<sequence>MKIERITVHQARLPVATGAYRMSRTSVEELDSTLVEVVTDEGLTGWGETCPLGPVYQPHHALGARAALEQIAPGLVGTDVPSARVVARRMDALLTGHDYAKAAVDTAVLDLLGQRLGVPVSTLLGGALVDRVPSYWSVTVGSPEEGARVAAEKVEAGYRRVQVKIGGRDLATDVETVRAVWSAVGHRARLAVDANRAMTVAHALQFDRLVTDIPFALEQPCDTLEEMELLRGRLHHPVYLDENTVDVGTVLRAVGSGLCEGFSFKVTRLGGPTKAALARDLCALRSLPHTCDDAWGGDVIAAACVHLAATVDPRLLDGVWIAQDYIGHHYDPDHPIAVEHGEIAVPRGPGLGVHPRPERLTGVIATYGS</sequence>
<dbReference type="InterPro" id="IPR013342">
    <property type="entry name" value="Mandelate_racemase_C"/>
</dbReference>
<proteinExistence type="inferred from homology"/>
<evidence type="ECO:0000256" key="2">
    <source>
        <dbReference type="ARBA" id="ARBA00008031"/>
    </source>
</evidence>
<dbReference type="Gene3D" id="3.30.390.10">
    <property type="entry name" value="Enolase-like, N-terminal domain"/>
    <property type="match status" value="1"/>
</dbReference>
<dbReference type="OrthoDB" id="5241672at2"/>
<comment type="caution">
    <text evidence="6">The sequence shown here is derived from an EMBL/GenBank/DDBJ whole genome shotgun (WGS) entry which is preliminary data.</text>
</comment>
<reference evidence="6 7" key="1">
    <citation type="submission" date="2019-03" db="EMBL/GenBank/DDBJ databases">
        <title>Genomic Encyclopedia of Type Strains, Phase IV (KMG-IV): sequencing the most valuable type-strain genomes for metagenomic binning, comparative biology and taxonomic classification.</title>
        <authorList>
            <person name="Goeker M."/>
        </authorList>
    </citation>
    <scope>NUCLEOTIDE SEQUENCE [LARGE SCALE GENOMIC DNA]</scope>
    <source>
        <strain evidence="6 7">DSM 45775</strain>
    </source>
</reference>
<dbReference type="GO" id="GO:0006579">
    <property type="term" value="P:amino-acid betaine catabolic process"/>
    <property type="evidence" value="ECO:0007669"/>
    <property type="project" value="InterPro"/>
</dbReference>
<dbReference type="EMBL" id="SNYO01000014">
    <property type="protein sequence ID" value="TDQ47027.1"/>
    <property type="molecule type" value="Genomic_DNA"/>
</dbReference>
<dbReference type="FunFam" id="3.30.390.10:FF:000009">
    <property type="entry name" value="Hydrophobic dipeptide epimerase"/>
    <property type="match status" value="1"/>
</dbReference>
<gene>
    <name evidence="6" type="ORF">EV188_114115</name>
</gene>
<dbReference type="GO" id="GO:0016855">
    <property type="term" value="F:racemase and epimerase activity, acting on amino acids and derivatives"/>
    <property type="evidence" value="ECO:0007669"/>
    <property type="project" value="InterPro"/>
</dbReference>
<dbReference type="InterPro" id="IPR034593">
    <property type="entry name" value="DgoD-like"/>
</dbReference>
<organism evidence="6 7">
    <name type="scientific">Actinomycetospora succinea</name>
    <dbReference type="NCBI Taxonomy" id="663603"/>
    <lineage>
        <taxon>Bacteria</taxon>
        <taxon>Bacillati</taxon>
        <taxon>Actinomycetota</taxon>
        <taxon>Actinomycetes</taxon>
        <taxon>Pseudonocardiales</taxon>
        <taxon>Pseudonocardiaceae</taxon>
        <taxon>Actinomycetospora</taxon>
    </lineage>
</organism>
<keyword evidence="3" id="KW-0479">Metal-binding</keyword>
<dbReference type="SFLD" id="SFLDF00556">
    <property type="entry name" value="4R-hydroxyproline_betaine_2-ep"/>
    <property type="match status" value="1"/>
</dbReference>
<evidence type="ECO:0000259" key="5">
    <source>
        <dbReference type="SMART" id="SM00922"/>
    </source>
</evidence>
<dbReference type="RefSeq" id="WP_133829947.1">
    <property type="nucleotide sequence ID" value="NZ_BAABHR010000059.1"/>
</dbReference>
<keyword evidence="4" id="KW-0460">Magnesium</keyword>
<dbReference type="SFLD" id="SFLDG00180">
    <property type="entry name" value="muconate_cycloisomerase"/>
    <property type="match status" value="1"/>
</dbReference>
<feature type="domain" description="Mandelate racemase/muconate lactonizing enzyme C-terminal" evidence="5">
    <location>
        <begin position="143"/>
        <end position="237"/>
    </location>
</feature>
<dbReference type="SFLD" id="SFLDS00001">
    <property type="entry name" value="Enolase"/>
    <property type="match status" value="1"/>
</dbReference>
<dbReference type="InterPro" id="IPR013341">
    <property type="entry name" value="Mandelate_racemase_N_dom"/>
</dbReference>
<dbReference type="SMART" id="SM00922">
    <property type="entry name" value="MR_MLE"/>
    <property type="match status" value="1"/>
</dbReference>
<dbReference type="Gene3D" id="3.20.20.120">
    <property type="entry name" value="Enolase-like C-terminal domain"/>
    <property type="match status" value="1"/>
</dbReference>
<dbReference type="InterPro" id="IPR029017">
    <property type="entry name" value="Enolase-like_N"/>
</dbReference>
<dbReference type="SUPFAM" id="SSF51604">
    <property type="entry name" value="Enolase C-terminal domain-like"/>
    <property type="match status" value="1"/>
</dbReference>
<dbReference type="InterPro" id="IPR034622">
    <property type="entry name" value="4R-hPro_betaine_2-epimerase"/>
</dbReference>
<protein>
    <submittedName>
        <fullName evidence="6">L-alanine-DL-glutamate epimerase-like enolase superfamily enzyme</fullName>
    </submittedName>
</protein>
<dbReference type="AlphaFoldDB" id="A0A4V6PWP8"/>
<dbReference type="SUPFAM" id="SSF54826">
    <property type="entry name" value="Enolase N-terminal domain-like"/>
    <property type="match status" value="1"/>
</dbReference>
<evidence type="ECO:0000256" key="3">
    <source>
        <dbReference type="ARBA" id="ARBA00022723"/>
    </source>
</evidence>
<accession>A0A4V6PWP8</accession>
<dbReference type="InterPro" id="IPR029065">
    <property type="entry name" value="Enolase_C-like"/>
</dbReference>
<evidence type="ECO:0000313" key="7">
    <source>
        <dbReference type="Proteomes" id="UP000295705"/>
    </source>
</evidence>
<dbReference type="Pfam" id="PF13378">
    <property type="entry name" value="MR_MLE_C"/>
    <property type="match status" value="1"/>
</dbReference>
<comment type="cofactor">
    <cofactor evidence="1">
        <name>Mg(2+)</name>
        <dbReference type="ChEBI" id="CHEBI:18420"/>
    </cofactor>
</comment>
<dbReference type="GO" id="GO:0006518">
    <property type="term" value="P:peptide metabolic process"/>
    <property type="evidence" value="ECO:0007669"/>
    <property type="project" value="UniProtKB-ARBA"/>
</dbReference>
<dbReference type="Proteomes" id="UP000295705">
    <property type="component" value="Unassembled WGS sequence"/>
</dbReference>
<name>A0A4V6PWP8_9PSEU</name>
<dbReference type="InterPro" id="IPR036849">
    <property type="entry name" value="Enolase-like_C_sf"/>
</dbReference>
<dbReference type="PANTHER" id="PTHR48080">
    <property type="entry name" value="D-GALACTONATE DEHYDRATASE-RELATED"/>
    <property type="match status" value="1"/>
</dbReference>
<comment type="similarity">
    <text evidence="2">Belongs to the mandelate racemase/muconate lactonizing enzyme family.</text>
</comment>